<evidence type="ECO:0000313" key="2">
    <source>
        <dbReference type="Proteomes" id="UP001075461"/>
    </source>
</evidence>
<evidence type="ECO:0000313" key="1">
    <source>
        <dbReference type="EMBL" id="MCZ6161923.1"/>
    </source>
</evidence>
<accession>A0A9Q4KSJ0</accession>
<dbReference type="Proteomes" id="UP001075461">
    <property type="component" value="Unassembled WGS sequence"/>
</dbReference>
<name>A0A9Q4KSJ0_9BACT</name>
<reference evidence="1" key="1">
    <citation type="submission" date="2022-12" db="EMBL/GenBank/DDBJ databases">
        <title>Species Delineation and Comparative Genomics within the Campylobacter ureolyticus Complex.</title>
        <authorList>
            <person name="Maki J."/>
            <person name="Howard M."/>
            <person name="Connelly S."/>
            <person name="Hardy D.J."/>
            <person name="Cameron A."/>
        </authorList>
    </citation>
    <scope>NUCLEOTIDE SEQUENCE</scope>
    <source>
        <strain evidence="1">URMC_786</strain>
    </source>
</reference>
<dbReference type="EMBL" id="JAPXGP010000004">
    <property type="protein sequence ID" value="MCZ6161923.1"/>
    <property type="molecule type" value="Genomic_DNA"/>
</dbReference>
<dbReference type="Pfam" id="PF10934">
    <property type="entry name" value="Sheath_initiator"/>
    <property type="match status" value="1"/>
</dbReference>
<comment type="caution">
    <text evidence="1">The sequence shown here is derived from an EMBL/GenBank/DDBJ whole genome shotgun (WGS) entry which is preliminary data.</text>
</comment>
<dbReference type="RefSeq" id="WP_269480236.1">
    <property type="nucleotide sequence ID" value="NZ_JAPXGP010000004.1"/>
</dbReference>
<protein>
    <submittedName>
        <fullName evidence="1">Uncharacterized protein</fullName>
    </submittedName>
</protein>
<organism evidence="1 2">
    <name type="scientific">Campylobacter ureolyticus</name>
    <dbReference type="NCBI Taxonomy" id="827"/>
    <lineage>
        <taxon>Bacteria</taxon>
        <taxon>Pseudomonadati</taxon>
        <taxon>Campylobacterota</taxon>
        <taxon>Epsilonproteobacteria</taxon>
        <taxon>Campylobacterales</taxon>
        <taxon>Campylobacteraceae</taxon>
        <taxon>Campylobacter</taxon>
    </lineage>
</organism>
<sequence length="112" mass="13284">MKVRALDENHDWTLGYKTKSKAIAQNVKTEILSLYNDWFLDFENGIRWFNYLKKNPNIPNLKRELKRQVLKVDGVKSLEKLDLIIDERKAIVSIEYIDIYDERQRVSANANN</sequence>
<gene>
    <name evidence="1" type="ORF">O6B92_06190</name>
</gene>
<dbReference type="InterPro" id="IPR020288">
    <property type="entry name" value="Sheath_initiator"/>
</dbReference>
<dbReference type="AlphaFoldDB" id="A0A9Q4KSJ0"/>
<proteinExistence type="predicted"/>